<dbReference type="Proteomes" id="UP000824165">
    <property type="component" value="Unassembled WGS sequence"/>
</dbReference>
<feature type="signal peptide" evidence="1">
    <location>
        <begin position="1"/>
        <end position="22"/>
    </location>
</feature>
<gene>
    <name evidence="3" type="ORF">IAA60_07065</name>
</gene>
<reference evidence="3" key="1">
    <citation type="submission" date="2020-10" db="EMBL/GenBank/DDBJ databases">
        <authorList>
            <person name="Gilroy R."/>
        </authorList>
    </citation>
    <scope>NUCLEOTIDE SEQUENCE</scope>
    <source>
        <strain evidence="3">CHK181-108</strain>
    </source>
</reference>
<reference evidence="3" key="2">
    <citation type="journal article" date="2021" name="PeerJ">
        <title>Extensive microbial diversity within the chicken gut microbiome revealed by metagenomics and culture.</title>
        <authorList>
            <person name="Gilroy R."/>
            <person name="Ravi A."/>
            <person name="Getino M."/>
            <person name="Pursley I."/>
            <person name="Horton D.L."/>
            <person name="Alikhan N.F."/>
            <person name="Baker D."/>
            <person name="Gharbi K."/>
            <person name="Hall N."/>
            <person name="Watson M."/>
            <person name="Adriaenssens E.M."/>
            <person name="Foster-Nyarko E."/>
            <person name="Jarju S."/>
            <person name="Secka A."/>
            <person name="Antonio M."/>
            <person name="Oren A."/>
            <person name="Chaudhuri R.R."/>
            <person name="La Ragione R."/>
            <person name="Hildebrand F."/>
            <person name="Pallen M.J."/>
        </authorList>
    </citation>
    <scope>NUCLEOTIDE SEQUENCE</scope>
    <source>
        <strain evidence="3">CHK181-108</strain>
    </source>
</reference>
<keyword evidence="1" id="KW-0732">Signal</keyword>
<dbReference type="AlphaFoldDB" id="A0A9D1H3X0"/>
<dbReference type="Gene3D" id="3.30.457.10">
    <property type="entry name" value="Copper amine oxidase-like, N-terminal domain"/>
    <property type="match status" value="2"/>
</dbReference>
<comment type="caution">
    <text evidence="3">The sequence shown here is derived from an EMBL/GenBank/DDBJ whole genome shotgun (WGS) entry which is preliminary data.</text>
</comment>
<evidence type="ECO:0000259" key="2">
    <source>
        <dbReference type="Pfam" id="PF07833"/>
    </source>
</evidence>
<sequence>MKIKKTAALLFALLMFGTGALADEITVIVNGNKIESDVPAMVINDRTMLPMRAIFEELGANVTWIGEEKLIFATEGPNMVVMQIDNPVMSVQRIGEEGIEAVELDTAPFVYNDRTLVPVRAAAEALEATVQWDGETKTVTIVK</sequence>
<dbReference type="SUPFAM" id="SSF55383">
    <property type="entry name" value="Copper amine oxidase, domain N"/>
    <property type="match status" value="1"/>
</dbReference>
<protein>
    <submittedName>
        <fullName evidence="3">Copper amine oxidase N-terminal domain-containing protein</fullName>
    </submittedName>
</protein>
<dbReference type="InterPro" id="IPR012854">
    <property type="entry name" value="Cu_amine_oxidase-like_N"/>
</dbReference>
<evidence type="ECO:0000313" key="3">
    <source>
        <dbReference type="EMBL" id="HIT85646.1"/>
    </source>
</evidence>
<accession>A0A9D1H3X0</accession>
<feature type="chain" id="PRO_5039654582" evidence="1">
    <location>
        <begin position="23"/>
        <end position="143"/>
    </location>
</feature>
<feature type="domain" description="Copper amine oxidase-like N-terminal" evidence="2">
    <location>
        <begin position="29"/>
        <end position="141"/>
    </location>
</feature>
<proteinExistence type="predicted"/>
<name>A0A9D1H3X0_9FIRM</name>
<dbReference type="InterPro" id="IPR036582">
    <property type="entry name" value="Mao_N_sf"/>
</dbReference>
<organism evidence="3 4">
    <name type="scientific">Candidatus Ornithomonoglobus intestinigallinarum</name>
    <dbReference type="NCBI Taxonomy" id="2840894"/>
    <lineage>
        <taxon>Bacteria</taxon>
        <taxon>Bacillati</taxon>
        <taxon>Bacillota</taxon>
        <taxon>Clostridia</taxon>
        <taxon>Candidatus Ornithomonoglobus</taxon>
    </lineage>
</organism>
<dbReference type="EMBL" id="DVLU01000068">
    <property type="protein sequence ID" value="HIT85646.1"/>
    <property type="molecule type" value="Genomic_DNA"/>
</dbReference>
<dbReference type="Pfam" id="PF07833">
    <property type="entry name" value="Cu_amine_oxidN1"/>
    <property type="match status" value="1"/>
</dbReference>
<evidence type="ECO:0000256" key="1">
    <source>
        <dbReference type="SAM" id="SignalP"/>
    </source>
</evidence>
<evidence type="ECO:0000313" key="4">
    <source>
        <dbReference type="Proteomes" id="UP000824165"/>
    </source>
</evidence>